<evidence type="ECO:0000313" key="4">
    <source>
        <dbReference type="Proteomes" id="UP001259832"/>
    </source>
</evidence>
<feature type="compositionally biased region" description="Polar residues" evidence="1">
    <location>
        <begin position="308"/>
        <end position="317"/>
    </location>
</feature>
<feature type="compositionally biased region" description="Low complexity" evidence="1">
    <location>
        <begin position="293"/>
        <end position="306"/>
    </location>
</feature>
<name>A0AAD9L9Y0_9STRA</name>
<gene>
    <name evidence="3" type="ORF">P3T76_015776</name>
</gene>
<protein>
    <recommendedName>
        <fullName evidence="2">Retrotransposon gag domain-containing protein</fullName>
    </recommendedName>
</protein>
<organism evidence="3 4">
    <name type="scientific">Phytophthora citrophthora</name>
    <dbReference type="NCBI Taxonomy" id="4793"/>
    <lineage>
        <taxon>Eukaryota</taxon>
        <taxon>Sar</taxon>
        <taxon>Stramenopiles</taxon>
        <taxon>Oomycota</taxon>
        <taxon>Peronosporomycetes</taxon>
        <taxon>Peronosporales</taxon>
        <taxon>Peronosporaceae</taxon>
        <taxon>Phytophthora</taxon>
    </lineage>
</organism>
<evidence type="ECO:0000259" key="2">
    <source>
        <dbReference type="Pfam" id="PF03732"/>
    </source>
</evidence>
<dbReference type="Pfam" id="PF03732">
    <property type="entry name" value="Retrotrans_gag"/>
    <property type="match status" value="1"/>
</dbReference>
<reference evidence="3" key="1">
    <citation type="submission" date="2023-08" db="EMBL/GenBank/DDBJ databases">
        <title>Reference Genome Resource for the Citrus Pathogen Phytophthora citrophthora.</title>
        <authorList>
            <person name="Moller H."/>
            <person name="Coetzee B."/>
            <person name="Rose L.J."/>
            <person name="Van Niekerk J.M."/>
        </authorList>
    </citation>
    <scope>NUCLEOTIDE SEQUENCE</scope>
    <source>
        <strain evidence="3">STE-U-9442</strain>
    </source>
</reference>
<feature type="region of interest" description="Disordered" evidence="1">
    <location>
        <begin position="288"/>
        <end position="317"/>
    </location>
</feature>
<proteinExistence type="predicted"/>
<dbReference type="EMBL" id="JASMQC010000058">
    <property type="protein sequence ID" value="KAK1928673.1"/>
    <property type="molecule type" value="Genomic_DNA"/>
</dbReference>
<dbReference type="Proteomes" id="UP001259832">
    <property type="component" value="Unassembled WGS sequence"/>
</dbReference>
<comment type="caution">
    <text evidence="3">The sequence shown here is derived from an EMBL/GenBank/DDBJ whole genome shotgun (WGS) entry which is preliminary data.</text>
</comment>
<accession>A0AAD9L9Y0</accession>
<sequence>MPQAPQWMYQAPSREKKLRLPKFKGLGEPKVTVKAWLKAVKNELRRQTAILRTEWREHEVFIEMVASLEGEALLWYDTVENAFSRREDQTFRNLSRMMRDRYMVKRSNPEVVARLRQRRQQRGKSLVEYAQKLREIASSNPVNQEWLVDSFLSGMNNTWCSTLVRGHRSATLNEAVNFAVDQVGEYGEGYGVDLATAMRAHDKRAASAGAAPTALVPDLTRIQQISVAGGNLGTVVSGYDDVGLATGLPPRYDVEGRLMVFQGGATLQSGGLWNAVIPAGYKLVPEETMTGQAASSTTPASTTRTAAHTRQMTTSNQ</sequence>
<evidence type="ECO:0000256" key="1">
    <source>
        <dbReference type="SAM" id="MobiDB-lite"/>
    </source>
</evidence>
<dbReference type="AlphaFoldDB" id="A0AAD9L9Y0"/>
<dbReference type="InterPro" id="IPR005162">
    <property type="entry name" value="Retrotrans_gag_dom"/>
</dbReference>
<evidence type="ECO:0000313" key="3">
    <source>
        <dbReference type="EMBL" id="KAK1928673.1"/>
    </source>
</evidence>
<keyword evidence="4" id="KW-1185">Reference proteome</keyword>
<feature type="domain" description="Retrotransposon gag" evidence="2">
    <location>
        <begin position="65"/>
        <end position="156"/>
    </location>
</feature>